<evidence type="ECO:0000313" key="2">
    <source>
        <dbReference type="Proteomes" id="UP000276133"/>
    </source>
</evidence>
<keyword evidence="2" id="KW-1185">Reference proteome</keyword>
<dbReference type="AlphaFoldDB" id="A0A3M7SPE8"/>
<comment type="caution">
    <text evidence="1">The sequence shown here is derived from an EMBL/GenBank/DDBJ whole genome shotgun (WGS) entry which is preliminary data.</text>
</comment>
<dbReference type="EMBL" id="REGN01001022">
    <property type="protein sequence ID" value="RNA37585.1"/>
    <property type="molecule type" value="Genomic_DNA"/>
</dbReference>
<sequence length="80" mass="9512">MIDFLYPNSLQNPFDAISNLFKIIDRHKERVQALNLVILVKRVQIRQKFHKRRVFIRVQSNICLAAILTTWDCNDMILSQ</sequence>
<proteinExistence type="predicted"/>
<dbReference type="Proteomes" id="UP000276133">
    <property type="component" value="Unassembled WGS sequence"/>
</dbReference>
<reference evidence="1 2" key="1">
    <citation type="journal article" date="2018" name="Sci. Rep.">
        <title>Genomic signatures of local adaptation to the degree of environmental predictability in rotifers.</title>
        <authorList>
            <person name="Franch-Gras L."/>
            <person name="Hahn C."/>
            <person name="Garcia-Roger E.M."/>
            <person name="Carmona M.J."/>
            <person name="Serra M."/>
            <person name="Gomez A."/>
        </authorList>
    </citation>
    <scope>NUCLEOTIDE SEQUENCE [LARGE SCALE GENOMIC DNA]</scope>
    <source>
        <strain evidence="1">HYR1</strain>
    </source>
</reference>
<protein>
    <submittedName>
        <fullName evidence="1">Uncharacterized protein</fullName>
    </submittedName>
</protein>
<name>A0A3M7SPE8_BRAPC</name>
<evidence type="ECO:0000313" key="1">
    <source>
        <dbReference type="EMBL" id="RNA37585.1"/>
    </source>
</evidence>
<gene>
    <name evidence="1" type="ORF">BpHYR1_049065</name>
</gene>
<accession>A0A3M7SPE8</accession>
<organism evidence="1 2">
    <name type="scientific">Brachionus plicatilis</name>
    <name type="common">Marine rotifer</name>
    <name type="synonym">Brachionus muelleri</name>
    <dbReference type="NCBI Taxonomy" id="10195"/>
    <lineage>
        <taxon>Eukaryota</taxon>
        <taxon>Metazoa</taxon>
        <taxon>Spiralia</taxon>
        <taxon>Gnathifera</taxon>
        <taxon>Rotifera</taxon>
        <taxon>Eurotatoria</taxon>
        <taxon>Monogononta</taxon>
        <taxon>Pseudotrocha</taxon>
        <taxon>Ploima</taxon>
        <taxon>Brachionidae</taxon>
        <taxon>Brachionus</taxon>
    </lineage>
</organism>